<dbReference type="VEuPathDB" id="VectorBase:HLOH_057876"/>
<evidence type="ECO:0000313" key="3">
    <source>
        <dbReference type="Proteomes" id="UP000821853"/>
    </source>
</evidence>
<keyword evidence="3" id="KW-1185">Reference proteome</keyword>
<sequence length="86" mass="9564">MRGQISADDPCTWRRSGLSGAGDPPQFYGNVMWLGAVMDSVVLKLRSEVPEPRARNERSVFAELLGWRRRLQQCNSAADFVVALGL</sequence>
<evidence type="ECO:0000313" key="2">
    <source>
        <dbReference type="EMBL" id="KAH9368262.1"/>
    </source>
</evidence>
<gene>
    <name evidence="2" type="ORF">HPB48_013473</name>
</gene>
<evidence type="ECO:0000256" key="1">
    <source>
        <dbReference type="SAM" id="MobiDB-lite"/>
    </source>
</evidence>
<feature type="region of interest" description="Disordered" evidence="1">
    <location>
        <begin position="1"/>
        <end position="23"/>
    </location>
</feature>
<name>A0A9J6FPZ5_HAELO</name>
<organism evidence="2 3">
    <name type="scientific">Haemaphysalis longicornis</name>
    <name type="common">Bush tick</name>
    <dbReference type="NCBI Taxonomy" id="44386"/>
    <lineage>
        <taxon>Eukaryota</taxon>
        <taxon>Metazoa</taxon>
        <taxon>Ecdysozoa</taxon>
        <taxon>Arthropoda</taxon>
        <taxon>Chelicerata</taxon>
        <taxon>Arachnida</taxon>
        <taxon>Acari</taxon>
        <taxon>Parasitiformes</taxon>
        <taxon>Ixodida</taxon>
        <taxon>Ixodoidea</taxon>
        <taxon>Ixodidae</taxon>
        <taxon>Haemaphysalinae</taxon>
        <taxon>Haemaphysalis</taxon>
    </lineage>
</organism>
<comment type="caution">
    <text evidence="2">The sequence shown here is derived from an EMBL/GenBank/DDBJ whole genome shotgun (WGS) entry which is preliminary data.</text>
</comment>
<proteinExistence type="predicted"/>
<protein>
    <submittedName>
        <fullName evidence="2">Uncharacterized protein</fullName>
    </submittedName>
</protein>
<reference evidence="2 3" key="1">
    <citation type="journal article" date="2020" name="Cell">
        <title>Large-Scale Comparative Analyses of Tick Genomes Elucidate Their Genetic Diversity and Vector Capacities.</title>
        <authorList>
            <consortium name="Tick Genome and Microbiome Consortium (TIGMIC)"/>
            <person name="Jia N."/>
            <person name="Wang J."/>
            <person name="Shi W."/>
            <person name="Du L."/>
            <person name="Sun Y."/>
            <person name="Zhan W."/>
            <person name="Jiang J.F."/>
            <person name="Wang Q."/>
            <person name="Zhang B."/>
            <person name="Ji P."/>
            <person name="Bell-Sakyi L."/>
            <person name="Cui X.M."/>
            <person name="Yuan T.T."/>
            <person name="Jiang B.G."/>
            <person name="Yang W.F."/>
            <person name="Lam T.T."/>
            <person name="Chang Q.C."/>
            <person name="Ding S.J."/>
            <person name="Wang X.J."/>
            <person name="Zhu J.G."/>
            <person name="Ruan X.D."/>
            <person name="Zhao L."/>
            <person name="Wei J.T."/>
            <person name="Ye R.Z."/>
            <person name="Que T.C."/>
            <person name="Du C.H."/>
            <person name="Zhou Y.H."/>
            <person name="Cheng J.X."/>
            <person name="Dai P.F."/>
            <person name="Guo W.B."/>
            <person name="Han X.H."/>
            <person name="Huang E.J."/>
            <person name="Li L.F."/>
            <person name="Wei W."/>
            <person name="Gao Y.C."/>
            <person name="Liu J.Z."/>
            <person name="Shao H.Z."/>
            <person name="Wang X."/>
            <person name="Wang C.C."/>
            <person name="Yang T.C."/>
            <person name="Huo Q.B."/>
            <person name="Li W."/>
            <person name="Chen H.Y."/>
            <person name="Chen S.E."/>
            <person name="Zhou L.G."/>
            <person name="Ni X.B."/>
            <person name="Tian J.H."/>
            <person name="Sheng Y."/>
            <person name="Liu T."/>
            <person name="Pan Y.S."/>
            <person name="Xia L.Y."/>
            <person name="Li J."/>
            <person name="Zhao F."/>
            <person name="Cao W.C."/>
        </authorList>
    </citation>
    <scope>NUCLEOTIDE SEQUENCE [LARGE SCALE GENOMIC DNA]</scope>
    <source>
        <strain evidence="2">HaeL-2018</strain>
    </source>
</reference>
<accession>A0A9J6FPZ5</accession>
<dbReference type="AlphaFoldDB" id="A0A9J6FPZ5"/>
<dbReference type="Proteomes" id="UP000821853">
    <property type="component" value="Chromosome 2"/>
</dbReference>
<dbReference type="OrthoDB" id="6506257at2759"/>
<dbReference type="EMBL" id="JABSTR010000004">
    <property type="protein sequence ID" value="KAH9368262.1"/>
    <property type="molecule type" value="Genomic_DNA"/>
</dbReference>